<dbReference type="InterPro" id="IPR006638">
    <property type="entry name" value="Elp3/MiaA/NifB-like_rSAM"/>
</dbReference>
<name>A0AAW6U0I5_9BACT</name>
<dbReference type="InterPro" id="IPR034466">
    <property type="entry name" value="Methyltransferase_Class_B"/>
</dbReference>
<dbReference type="PANTHER" id="PTHR43409">
    <property type="entry name" value="ANAEROBIC MAGNESIUM-PROTOPORPHYRIN IX MONOMETHYL ESTER CYCLASE-RELATED"/>
    <property type="match status" value="1"/>
</dbReference>
<evidence type="ECO:0000256" key="8">
    <source>
        <dbReference type="SAM" id="MobiDB-lite"/>
    </source>
</evidence>
<dbReference type="Pfam" id="PF04055">
    <property type="entry name" value="Radical_SAM"/>
    <property type="match status" value="1"/>
</dbReference>
<dbReference type="PROSITE" id="PS51332">
    <property type="entry name" value="B12_BINDING"/>
    <property type="match status" value="1"/>
</dbReference>
<keyword evidence="6" id="KW-0408">Iron</keyword>
<keyword evidence="3" id="KW-0808">Transferase</keyword>
<feature type="domain" description="Radical SAM core" evidence="10">
    <location>
        <begin position="188"/>
        <end position="410"/>
    </location>
</feature>
<keyword evidence="7" id="KW-0411">Iron-sulfur</keyword>
<dbReference type="Gene3D" id="3.40.50.280">
    <property type="entry name" value="Cobalamin-binding domain"/>
    <property type="match status" value="1"/>
</dbReference>
<dbReference type="Gene3D" id="3.80.30.20">
    <property type="entry name" value="tm_1862 like domain"/>
    <property type="match status" value="1"/>
</dbReference>
<organism evidence="11 12">
    <name type="scientific">Anaerobaca lacustris</name>
    <dbReference type="NCBI Taxonomy" id="3044600"/>
    <lineage>
        <taxon>Bacteria</taxon>
        <taxon>Pseudomonadati</taxon>
        <taxon>Planctomycetota</taxon>
        <taxon>Phycisphaerae</taxon>
        <taxon>Sedimentisphaerales</taxon>
        <taxon>Anaerobacaceae</taxon>
        <taxon>Anaerobaca</taxon>
    </lineage>
</organism>
<sequence length="484" mass="55820">MTIYRHALALNPYFGDSTATMGVFPPTGLEYIVASMKDLVGKITLLDLRYQKAFQDPEALSRFIRAEVDLLCISIRWETRFEEICDFISQLPPEVTTVVGGYKATLEVEYLLERCPNIDMVVRGEGEEIIRDICNGRPCKDIRGLSYRENGKVVHNENRPLPELDGIPFPDRSLRTHDYYWSQYGVRFGRRTFDTVLTTRGCPFKCKFCTFSLNPLGQKRSYTERPVESVIEELKQITADIVLFSDDNFFTNIKRSEEICDLIVANGIKKTFVVQARVDIARHPRVLDKAQRAGFRLFLLGIESPHDWILEQLQKGITQQQIREAFTVLTKYDFHLHGYFIYGNIGESEEEMLYIAKFAKEIGLDTISFHKLRVEKFSPLKELVESTPGYHYGRIGGHVYSDRYGREGLKRIRNRIRAGFYDPAQLLHIAKKARRIGLADGRDLAGVLPRLPVLLYRLATRKRRKKRQRHHHSVQSAQRAAAVL</sequence>
<dbReference type="Proteomes" id="UP001431776">
    <property type="component" value="Unassembled WGS sequence"/>
</dbReference>
<dbReference type="InterPro" id="IPR058240">
    <property type="entry name" value="rSAM_sf"/>
</dbReference>
<evidence type="ECO:0000259" key="10">
    <source>
        <dbReference type="PROSITE" id="PS51918"/>
    </source>
</evidence>
<evidence type="ECO:0000256" key="4">
    <source>
        <dbReference type="ARBA" id="ARBA00022691"/>
    </source>
</evidence>
<dbReference type="CDD" id="cd01335">
    <property type="entry name" value="Radical_SAM"/>
    <property type="match status" value="1"/>
</dbReference>
<dbReference type="InterPro" id="IPR007197">
    <property type="entry name" value="rSAM"/>
</dbReference>
<dbReference type="Pfam" id="PF02310">
    <property type="entry name" value="B12-binding"/>
    <property type="match status" value="1"/>
</dbReference>
<keyword evidence="2" id="KW-0489">Methyltransferase</keyword>
<dbReference type="SFLD" id="SFLDG01082">
    <property type="entry name" value="B12-binding_domain_containing"/>
    <property type="match status" value="1"/>
</dbReference>
<dbReference type="SFLD" id="SFLDG01123">
    <property type="entry name" value="methyltransferase_(Class_B)"/>
    <property type="match status" value="1"/>
</dbReference>
<evidence type="ECO:0000256" key="7">
    <source>
        <dbReference type="ARBA" id="ARBA00023014"/>
    </source>
</evidence>
<gene>
    <name evidence="11" type="ORF">QJ522_14915</name>
</gene>
<dbReference type="InterPro" id="IPR023404">
    <property type="entry name" value="rSAM_horseshoe"/>
</dbReference>
<evidence type="ECO:0000313" key="11">
    <source>
        <dbReference type="EMBL" id="MDI6450350.1"/>
    </source>
</evidence>
<proteinExistence type="predicted"/>
<evidence type="ECO:0000256" key="5">
    <source>
        <dbReference type="ARBA" id="ARBA00022723"/>
    </source>
</evidence>
<dbReference type="RefSeq" id="WP_349245760.1">
    <property type="nucleotide sequence ID" value="NZ_JASCXX010000019.1"/>
</dbReference>
<evidence type="ECO:0000313" key="12">
    <source>
        <dbReference type="Proteomes" id="UP001431776"/>
    </source>
</evidence>
<keyword evidence="12" id="KW-1185">Reference proteome</keyword>
<evidence type="ECO:0000256" key="1">
    <source>
        <dbReference type="ARBA" id="ARBA00001966"/>
    </source>
</evidence>
<keyword evidence="5" id="KW-0479">Metal-binding</keyword>
<dbReference type="EMBL" id="JASCXX010000019">
    <property type="protein sequence ID" value="MDI6450350.1"/>
    <property type="molecule type" value="Genomic_DNA"/>
</dbReference>
<dbReference type="GO" id="GO:0031419">
    <property type="term" value="F:cobalamin binding"/>
    <property type="evidence" value="ECO:0007669"/>
    <property type="project" value="InterPro"/>
</dbReference>
<dbReference type="SFLD" id="SFLDS00029">
    <property type="entry name" value="Radical_SAM"/>
    <property type="match status" value="1"/>
</dbReference>
<reference evidence="11" key="1">
    <citation type="submission" date="2023-05" db="EMBL/GenBank/DDBJ databases">
        <title>Anaerotaeda fermentans gen. nov., sp. nov., a novel anaerobic planctomycete of the new family within the order Sedimentisphaerales isolated from Taman Peninsula, Russia.</title>
        <authorList>
            <person name="Khomyakova M.A."/>
            <person name="Merkel A.Y."/>
            <person name="Slobodkin A.I."/>
        </authorList>
    </citation>
    <scope>NUCLEOTIDE SEQUENCE</scope>
    <source>
        <strain evidence="11">M17dextr</strain>
    </source>
</reference>
<dbReference type="SMART" id="SM00729">
    <property type="entry name" value="Elp3"/>
    <property type="match status" value="1"/>
</dbReference>
<evidence type="ECO:0000259" key="9">
    <source>
        <dbReference type="PROSITE" id="PS51332"/>
    </source>
</evidence>
<dbReference type="GO" id="GO:0046872">
    <property type="term" value="F:metal ion binding"/>
    <property type="evidence" value="ECO:0007669"/>
    <property type="project" value="UniProtKB-KW"/>
</dbReference>
<dbReference type="InterPro" id="IPR051198">
    <property type="entry name" value="BchE-like"/>
</dbReference>
<feature type="domain" description="B12-binding" evidence="9">
    <location>
        <begin position="11"/>
        <end position="144"/>
    </location>
</feature>
<dbReference type="AlphaFoldDB" id="A0AAW6U0I5"/>
<accession>A0AAW6U0I5</accession>
<keyword evidence="4" id="KW-0949">S-adenosyl-L-methionine</keyword>
<feature type="compositionally biased region" description="Basic residues" evidence="8">
    <location>
        <begin position="462"/>
        <end position="473"/>
    </location>
</feature>
<protein>
    <submittedName>
        <fullName evidence="11">Radical SAM protein</fullName>
    </submittedName>
</protein>
<evidence type="ECO:0000256" key="6">
    <source>
        <dbReference type="ARBA" id="ARBA00023004"/>
    </source>
</evidence>
<dbReference type="SUPFAM" id="SSF102114">
    <property type="entry name" value="Radical SAM enzymes"/>
    <property type="match status" value="1"/>
</dbReference>
<dbReference type="InterPro" id="IPR006158">
    <property type="entry name" value="Cobalamin-bd"/>
</dbReference>
<dbReference type="GO" id="GO:0051539">
    <property type="term" value="F:4 iron, 4 sulfur cluster binding"/>
    <property type="evidence" value="ECO:0007669"/>
    <property type="project" value="UniProtKB-KW"/>
</dbReference>
<dbReference type="PROSITE" id="PS51918">
    <property type="entry name" value="RADICAL_SAM"/>
    <property type="match status" value="1"/>
</dbReference>
<comment type="caution">
    <text evidence="11">The sequence shown here is derived from an EMBL/GenBank/DDBJ whole genome shotgun (WGS) entry which is preliminary data.</text>
</comment>
<evidence type="ECO:0000256" key="2">
    <source>
        <dbReference type="ARBA" id="ARBA00022603"/>
    </source>
</evidence>
<comment type="cofactor">
    <cofactor evidence="1">
        <name>[4Fe-4S] cluster</name>
        <dbReference type="ChEBI" id="CHEBI:49883"/>
    </cofactor>
</comment>
<dbReference type="GO" id="GO:0003824">
    <property type="term" value="F:catalytic activity"/>
    <property type="evidence" value="ECO:0007669"/>
    <property type="project" value="InterPro"/>
</dbReference>
<dbReference type="PANTHER" id="PTHR43409:SF7">
    <property type="entry name" value="BLL1977 PROTEIN"/>
    <property type="match status" value="1"/>
</dbReference>
<feature type="region of interest" description="Disordered" evidence="8">
    <location>
        <begin position="462"/>
        <end position="484"/>
    </location>
</feature>
<evidence type="ECO:0000256" key="3">
    <source>
        <dbReference type="ARBA" id="ARBA00022679"/>
    </source>
</evidence>